<evidence type="ECO:0000313" key="4">
    <source>
        <dbReference type="Proteomes" id="UP001179181"/>
    </source>
</evidence>
<reference evidence="3 4" key="1">
    <citation type="submission" date="2020-03" db="EMBL/GenBank/DDBJ databases">
        <title>Genomic Encyclopedia of Type Strains, Phase IV (KMG-IV): sequencing the most valuable type-strain genomes for metagenomic binning, comparative biology and taxonomic classification.</title>
        <authorList>
            <person name="Goeker M."/>
        </authorList>
    </citation>
    <scope>NUCLEOTIDE SEQUENCE [LARGE SCALE GENOMIC DNA]</scope>
    <source>
        <strain evidence="3 4">DSM 102865</strain>
    </source>
</reference>
<feature type="domain" description="Helix-hairpin-helix DNA-binding motif class 1" evidence="2">
    <location>
        <begin position="45"/>
        <end position="64"/>
    </location>
</feature>
<accession>A0ABX0UL01</accession>
<comment type="similarity">
    <text evidence="1">Belongs to the DprA/Smf family.</text>
</comment>
<dbReference type="Pfam" id="PF02481">
    <property type="entry name" value="DNA_processg_A"/>
    <property type="match status" value="1"/>
</dbReference>
<dbReference type="Pfam" id="PF17782">
    <property type="entry name" value="WHD_DprA"/>
    <property type="match status" value="1"/>
</dbReference>
<dbReference type="InterPro" id="IPR003488">
    <property type="entry name" value="DprA"/>
</dbReference>
<proteinExistence type="inferred from homology"/>
<dbReference type="InterPro" id="IPR036388">
    <property type="entry name" value="WH-like_DNA-bd_sf"/>
</dbReference>
<dbReference type="PANTHER" id="PTHR43022:SF1">
    <property type="entry name" value="PROTEIN SMF"/>
    <property type="match status" value="1"/>
</dbReference>
<feature type="domain" description="Helix-hairpin-helix DNA-binding motif class 1" evidence="2">
    <location>
        <begin position="13"/>
        <end position="32"/>
    </location>
</feature>
<gene>
    <name evidence="3" type="ORF">FHS68_002868</name>
</gene>
<dbReference type="InterPro" id="IPR003583">
    <property type="entry name" value="Hlx-hairpin-Hlx_DNA-bd_motif"/>
</dbReference>
<dbReference type="InterPro" id="IPR010994">
    <property type="entry name" value="RuvA_2-like"/>
</dbReference>
<dbReference type="SMART" id="SM00278">
    <property type="entry name" value="HhH1"/>
    <property type="match status" value="2"/>
</dbReference>
<dbReference type="Gene3D" id="1.10.10.10">
    <property type="entry name" value="Winged helix-like DNA-binding domain superfamily/Winged helix DNA-binding domain"/>
    <property type="match status" value="1"/>
</dbReference>
<comment type="caution">
    <text evidence="3">The sequence shown here is derived from an EMBL/GenBank/DDBJ whole genome shotgun (WGS) entry which is preliminary data.</text>
</comment>
<dbReference type="NCBIfam" id="TIGR00732">
    <property type="entry name" value="dprA"/>
    <property type="match status" value="1"/>
</dbReference>
<evidence type="ECO:0000313" key="3">
    <source>
        <dbReference type="EMBL" id="NIJ53686.1"/>
    </source>
</evidence>
<dbReference type="Gene3D" id="3.40.50.450">
    <property type="match status" value="1"/>
</dbReference>
<dbReference type="EMBL" id="JAASQJ010000003">
    <property type="protein sequence ID" value="NIJ53686.1"/>
    <property type="molecule type" value="Genomic_DNA"/>
</dbReference>
<evidence type="ECO:0000256" key="1">
    <source>
        <dbReference type="ARBA" id="ARBA00006525"/>
    </source>
</evidence>
<evidence type="ECO:0000259" key="2">
    <source>
        <dbReference type="SMART" id="SM00278"/>
    </source>
</evidence>
<dbReference type="Proteomes" id="UP001179181">
    <property type="component" value="Unassembled WGS sequence"/>
</dbReference>
<dbReference type="InterPro" id="IPR041614">
    <property type="entry name" value="DprA_WH"/>
</dbReference>
<protein>
    <submittedName>
        <fullName evidence="3">DNA processing protein</fullName>
    </submittedName>
</protein>
<sequence length="374" mass="40988">MLPSDETEKICILALIQTPGVGSVTIRQLISYCGGASNVFLSDYKKLIKIPGIGDKVVKAVLSKSFLQLAEIEYQKCTDTSVQLHFYNDATFPSRLKALYDAPVVLYSKGNIDFNAARTVGIVGTRQISDYGKAVTENTIKDLEPYKTLVVSGLAYGVDITAHRACLKTNLPTVGVMASGLDIIYPSSHKRTAQEMQEMGGIVTENTLGTKPDFMRFPARNRIIAGLSDVTIVIESGKKGGSLITVEFAQNYHRDVYAVPGMIGSGQSEGCNYLIRDHKASIFTSVEDMANALGWNQEKKPENITKVFPEPISFDGFTQDEGQVLSLIKQKGCMQIDELAWQSGMHLNKLATLLLNLEFQGMVRSLPGKKYALI</sequence>
<dbReference type="PANTHER" id="PTHR43022">
    <property type="entry name" value="PROTEIN SMF"/>
    <property type="match status" value="1"/>
</dbReference>
<dbReference type="RefSeq" id="WP_167271131.1">
    <property type="nucleotide sequence ID" value="NZ_JAASQJ010000003.1"/>
</dbReference>
<dbReference type="SUPFAM" id="SSF102405">
    <property type="entry name" value="MCP/YpsA-like"/>
    <property type="match status" value="1"/>
</dbReference>
<keyword evidence="4" id="KW-1185">Reference proteome</keyword>
<dbReference type="InterPro" id="IPR057666">
    <property type="entry name" value="DrpA_SLOG"/>
</dbReference>
<name>A0ABX0UL01_9BACT</name>
<organism evidence="3 4">
    <name type="scientific">Dyadobacter arcticus</name>
    <dbReference type="NCBI Taxonomy" id="1078754"/>
    <lineage>
        <taxon>Bacteria</taxon>
        <taxon>Pseudomonadati</taxon>
        <taxon>Bacteroidota</taxon>
        <taxon>Cytophagia</taxon>
        <taxon>Cytophagales</taxon>
        <taxon>Spirosomataceae</taxon>
        <taxon>Dyadobacter</taxon>
    </lineage>
</organism>
<dbReference type="SUPFAM" id="SSF47781">
    <property type="entry name" value="RuvA domain 2-like"/>
    <property type="match status" value="1"/>
</dbReference>